<feature type="compositionally biased region" description="Polar residues" evidence="1">
    <location>
        <begin position="69"/>
        <end position="84"/>
    </location>
</feature>
<organism evidence="3 4">
    <name type="scientific">Durusdinium trenchii</name>
    <dbReference type="NCBI Taxonomy" id="1381693"/>
    <lineage>
        <taxon>Eukaryota</taxon>
        <taxon>Sar</taxon>
        <taxon>Alveolata</taxon>
        <taxon>Dinophyceae</taxon>
        <taxon>Suessiales</taxon>
        <taxon>Symbiodiniaceae</taxon>
        <taxon>Durusdinium</taxon>
    </lineage>
</organism>
<comment type="caution">
    <text evidence="3">The sequence shown here is derived from an EMBL/GenBank/DDBJ whole genome shotgun (WGS) entry which is preliminary data.</text>
</comment>
<feature type="non-terminal residue" evidence="3">
    <location>
        <position position="1"/>
    </location>
</feature>
<feature type="domain" description="Cyclic nucleotide-binding" evidence="2">
    <location>
        <begin position="146"/>
        <end position="319"/>
    </location>
</feature>
<accession>A0ABP0JW85</accession>
<sequence>VGFDRTPEPLRLIGSPVDNGRSLMKLLRSHGSTSELLQPPRLQVGIPSGFRRRSLSQDETWSRSKALSRSLSGSCGASPASSRGSEQDFFGSSRPLLTSRGDALDLISSQPQSALPPCVLQQIAQSKVEPSKLRSRLEGALQYFHFFRDLRPKVFAELISHASIEDFPVGRVLFLQGDLAGACYLMLSGNVGLSMEYEGLSLHSNQRSGSKPRVNRRRSKSMFITEPPIGLREETVQLQTAEGCTHSVEEMSVGDFADTLSPGKLFGEVGFYEQKERRPVSAKCLEDTTCVVIRKQAFLRAMKEEQKLALEERLAFLEEHLPGMREALATGERASPKGKSAISFKQAVFHRGRVFLRQNEPAEDVTYIVVNGAVEFLRCELMAPPRSILNDAATPGAARHAWGEEPKPVGSDVKRREITRRIGALARGGVFGSLLGETEPFTVRAETAQVEVLYIGGEAKQRMPRVVVDMLKEYIVRSTMFRLSNLRVNRATDRKRSQIRVAPSFPSLKSLFGTGCKDKSLLAKVSHALPDEKQNQTSESRSCQSSAAGWQGHREAHDAVHCLGILRHL</sequence>
<evidence type="ECO:0000313" key="4">
    <source>
        <dbReference type="Proteomes" id="UP001642464"/>
    </source>
</evidence>
<dbReference type="PANTHER" id="PTHR23011:SF28">
    <property type="entry name" value="CYCLIC NUCLEOTIDE-BINDING DOMAIN CONTAINING PROTEIN"/>
    <property type="match status" value="1"/>
</dbReference>
<proteinExistence type="predicted"/>
<name>A0ABP0JW85_9DINO</name>
<feature type="compositionally biased region" description="Polar residues" evidence="1">
    <location>
        <begin position="535"/>
        <end position="548"/>
    </location>
</feature>
<evidence type="ECO:0000259" key="2">
    <source>
        <dbReference type="PROSITE" id="PS50042"/>
    </source>
</evidence>
<dbReference type="SUPFAM" id="SSF51206">
    <property type="entry name" value="cAMP-binding domain-like"/>
    <property type="match status" value="2"/>
</dbReference>
<dbReference type="Gene3D" id="2.60.120.10">
    <property type="entry name" value="Jelly Rolls"/>
    <property type="match status" value="1"/>
</dbReference>
<dbReference type="EMBL" id="CAXAMM010008868">
    <property type="protein sequence ID" value="CAK9018653.1"/>
    <property type="molecule type" value="Genomic_DNA"/>
</dbReference>
<feature type="region of interest" description="Disordered" evidence="1">
    <location>
        <begin position="69"/>
        <end position="91"/>
    </location>
</feature>
<evidence type="ECO:0000313" key="3">
    <source>
        <dbReference type="EMBL" id="CAK9018653.1"/>
    </source>
</evidence>
<protein>
    <recommendedName>
        <fullName evidence="2">Cyclic nucleotide-binding domain-containing protein</fullName>
    </recommendedName>
</protein>
<gene>
    <name evidence="3" type="ORF">SCF082_LOCUS14176</name>
</gene>
<dbReference type="CDD" id="cd00038">
    <property type="entry name" value="CAP_ED"/>
    <property type="match status" value="1"/>
</dbReference>
<keyword evidence="4" id="KW-1185">Reference proteome</keyword>
<dbReference type="PANTHER" id="PTHR23011">
    <property type="entry name" value="CYCLIC NUCLEOTIDE-BINDING DOMAIN CONTAINING PROTEIN"/>
    <property type="match status" value="1"/>
</dbReference>
<dbReference type="SMART" id="SM00100">
    <property type="entry name" value="cNMP"/>
    <property type="match status" value="1"/>
</dbReference>
<dbReference type="Proteomes" id="UP001642464">
    <property type="component" value="Unassembled WGS sequence"/>
</dbReference>
<dbReference type="InterPro" id="IPR014710">
    <property type="entry name" value="RmlC-like_jellyroll"/>
</dbReference>
<dbReference type="InterPro" id="IPR018490">
    <property type="entry name" value="cNMP-bd_dom_sf"/>
</dbReference>
<dbReference type="PROSITE" id="PS50042">
    <property type="entry name" value="CNMP_BINDING_3"/>
    <property type="match status" value="1"/>
</dbReference>
<feature type="region of interest" description="Disordered" evidence="1">
    <location>
        <begin position="530"/>
        <end position="550"/>
    </location>
</feature>
<dbReference type="Pfam" id="PF00027">
    <property type="entry name" value="cNMP_binding"/>
    <property type="match status" value="1"/>
</dbReference>
<reference evidence="3 4" key="1">
    <citation type="submission" date="2024-02" db="EMBL/GenBank/DDBJ databases">
        <authorList>
            <person name="Chen Y."/>
            <person name="Shah S."/>
            <person name="Dougan E. K."/>
            <person name="Thang M."/>
            <person name="Chan C."/>
        </authorList>
    </citation>
    <scope>NUCLEOTIDE SEQUENCE [LARGE SCALE GENOMIC DNA]</scope>
</reference>
<evidence type="ECO:0000256" key="1">
    <source>
        <dbReference type="SAM" id="MobiDB-lite"/>
    </source>
</evidence>
<dbReference type="InterPro" id="IPR000595">
    <property type="entry name" value="cNMP-bd_dom"/>
</dbReference>